<evidence type="ECO:0000256" key="4">
    <source>
        <dbReference type="ARBA" id="ARBA00023136"/>
    </source>
</evidence>
<protein>
    <recommendedName>
        <fullName evidence="6">Amino acid transporter transmembrane domain-containing protein</fullName>
    </recommendedName>
</protein>
<comment type="subcellular location">
    <subcellularLocation>
        <location evidence="1">Membrane</location>
        <topology evidence="1">Multi-pass membrane protein</topology>
    </subcellularLocation>
</comment>
<organism evidence="7 8">
    <name type="scientific">Helicoverpa armigera</name>
    <name type="common">Cotton bollworm</name>
    <name type="synonym">Heliothis armigera</name>
    <dbReference type="NCBI Taxonomy" id="29058"/>
    <lineage>
        <taxon>Eukaryota</taxon>
        <taxon>Metazoa</taxon>
        <taxon>Ecdysozoa</taxon>
        <taxon>Arthropoda</taxon>
        <taxon>Hexapoda</taxon>
        <taxon>Insecta</taxon>
        <taxon>Pterygota</taxon>
        <taxon>Neoptera</taxon>
        <taxon>Endopterygota</taxon>
        <taxon>Lepidoptera</taxon>
        <taxon>Glossata</taxon>
        <taxon>Ditrysia</taxon>
        <taxon>Noctuoidea</taxon>
        <taxon>Noctuidae</taxon>
        <taxon>Heliothinae</taxon>
        <taxon>Helicoverpa</taxon>
    </lineage>
</organism>
<dbReference type="GO" id="GO:0015179">
    <property type="term" value="F:L-amino acid transmembrane transporter activity"/>
    <property type="evidence" value="ECO:0007669"/>
    <property type="project" value="TreeGrafter"/>
</dbReference>
<evidence type="ECO:0000313" key="8">
    <source>
        <dbReference type="Proteomes" id="UP000249218"/>
    </source>
</evidence>
<keyword evidence="3 5" id="KW-1133">Transmembrane helix</keyword>
<evidence type="ECO:0000256" key="5">
    <source>
        <dbReference type="SAM" id="Phobius"/>
    </source>
</evidence>
<evidence type="ECO:0000256" key="2">
    <source>
        <dbReference type="ARBA" id="ARBA00022692"/>
    </source>
</evidence>
<feature type="transmembrane region" description="Helical" evidence="5">
    <location>
        <begin position="247"/>
        <end position="265"/>
    </location>
</feature>
<feature type="transmembrane region" description="Helical" evidence="5">
    <location>
        <begin position="206"/>
        <end position="227"/>
    </location>
</feature>
<feature type="transmembrane region" description="Helical" evidence="5">
    <location>
        <begin position="182"/>
        <end position="199"/>
    </location>
</feature>
<evidence type="ECO:0000313" key="7">
    <source>
        <dbReference type="EMBL" id="PZC75821.1"/>
    </source>
</evidence>
<proteinExistence type="predicted"/>
<feature type="transmembrane region" description="Helical" evidence="5">
    <location>
        <begin position="322"/>
        <end position="344"/>
    </location>
</feature>
<dbReference type="Pfam" id="PF01490">
    <property type="entry name" value="Aa_trans"/>
    <property type="match status" value="1"/>
</dbReference>
<dbReference type="AlphaFoldDB" id="A0A2W1BNH3"/>
<feature type="transmembrane region" description="Helical" evidence="5">
    <location>
        <begin position="426"/>
        <end position="446"/>
    </location>
</feature>
<dbReference type="PANTHER" id="PTHR22950">
    <property type="entry name" value="AMINO ACID TRANSPORTER"/>
    <property type="match status" value="1"/>
</dbReference>
<feature type="transmembrane region" description="Helical" evidence="5">
    <location>
        <begin position="51"/>
        <end position="70"/>
    </location>
</feature>
<feature type="transmembrane region" description="Helical" evidence="5">
    <location>
        <begin position="365"/>
        <end position="385"/>
    </location>
</feature>
<sequence>MNQEMMLPSYFGGYGPPARFRAKNNPVDAKNYDFRANRTFASAPNTVIESVFHMLMFGLGGGLVVLHGAYMECGIWTALVVNIALAALIGYCSCTLVWSAQKLYGRVVMPTLTYPDIMEATVLLCPWKLFRKTARCLRYLVEFTIMLNLYGSCCVLVIMIARNLKELVSGDNTINDSDDPPLKVYILILMIPCIIICMVTDLKILAPFALICDMFAVVLIVITLWYAFHNSKVSPLDRAPYRSVMGLFEFMSVCTFVLEPVSYALPVENNMNEPKKFHNVVMIAMSINTVAMITVGFVGFWHYGNFAVSPITIHLPFSPFALTLKVGLCIILYVIYSMCFYVAFDIEWFYLKRHHQMSNYWFWERLYRTIHVIILIMVSYCLPNVTRLMGIIGALCTSPAVFIYPYFIELLLDWEHPGLGRCKWRLLRFIVMLTFGLVLFVAGTYYNGLGMYLELENRPKANISFDPENQMPELERKEINFEIGTELSVDPKKRLNLTDEGKHNYDLNVALPYEVPYNLFDQNLNANYSTKKANIVFEYYNNTLIHNNNIATNLRRYENLAPKANGTLNTTPENKNLIINIILPDINNYTVLFNSTTPIMPEFNNVTALDNVTNTLSLQ</sequence>
<evidence type="ECO:0000256" key="1">
    <source>
        <dbReference type="ARBA" id="ARBA00004141"/>
    </source>
</evidence>
<name>A0A2W1BNH3_HELAM</name>
<feature type="transmembrane region" description="Helical" evidence="5">
    <location>
        <begin position="139"/>
        <end position="162"/>
    </location>
</feature>
<dbReference type="InterPro" id="IPR013057">
    <property type="entry name" value="AA_transpt_TM"/>
</dbReference>
<dbReference type="GO" id="GO:0005774">
    <property type="term" value="C:vacuolar membrane"/>
    <property type="evidence" value="ECO:0007669"/>
    <property type="project" value="TreeGrafter"/>
</dbReference>
<feature type="transmembrane region" description="Helical" evidence="5">
    <location>
        <begin position="391"/>
        <end position="414"/>
    </location>
</feature>
<keyword evidence="8" id="KW-1185">Reference proteome</keyword>
<dbReference type="Proteomes" id="UP000249218">
    <property type="component" value="Unassembled WGS sequence"/>
</dbReference>
<keyword evidence="4 5" id="KW-0472">Membrane</keyword>
<feature type="transmembrane region" description="Helical" evidence="5">
    <location>
        <begin position="76"/>
        <end position="99"/>
    </location>
</feature>
<feature type="domain" description="Amino acid transporter transmembrane" evidence="6">
    <location>
        <begin position="45"/>
        <end position="445"/>
    </location>
</feature>
<dbReference type="EMBL" id="KZ149980">
    <property type="protein sequence ID" value="PZC75821.1"/>
    <property type="molecule type" value="Genomic_DNA"/>
</dbReference>
<keyword evidence="2 5" id="KW-0812">Transmembrane</keyword>
<accession>A0A2W1BNH3</accession>
<evidence type="ECO:0000259" key="6">
    <source>
        <dbReference type="Pfam" id="PF01490"/>
    </source>
</evidence>
<evidence type="ECO:0000256" key="3">
    <source>
        <dbReference type="ARBA" id="ARBA00022989"/>
    </source>
</evidence>
<dbReference type="PANTHER" id="PTHR22950:SF340">
    <property type="entry name" value="AMINO ACID TRANSPORTER TRANSMEMBRANE DOMAIN-CONTAINING PROTEIN-RELATED"/>
    <property type="match status" value="1"/>
</dbReference>
<gene>
    <name evidence="7" type="primary">HaOG205605</name>
    <name evidence="7" type="ORF">B5X24_HaOG205605</name>
</gene>
<feature type="transmembrane region" description="Helical" evidence="5">
    <location>
        <begin position="277"/>
        <end position="302"/>
    </location>
</feature>
<dbReference type="OrthoDB" id="10264777at2759"/>
<reference evidence="7 8" key="1">
    <citation type="journal article" date="2017" name="BMC Biol.">
        <title>Genomic innovations, transcriptional plasticity and gene loss underlying the evolution and divergence of two highly polyphagous and invasive Helicoverpa pest species.</title>
        <authorList>
            <person name="Pearce S.L."/>
            <person name="Clarke D.F."/>
            <person name="East P.D."/>
            <person name="Elfekih S."/>
            <person name="Gordon K.H."/>
            <person name="Jermiin L.S."/>
            <person name="McGaughran A."/>
            <person name="Oakeshott J.G."/>
            <person name="Papanikolaou A."/>
            <person name="Perera O.P."/>
            <person name="Rane R.V."/>
            <person name="Richards S."/>
            <person name="Tay W.T."/>
            <person name="Walsh T.K."/>
            <person name="Anderson A."/>
            <person name="Anderson C.J."/>
            <person name="Asgari S."/>
            <person name="Board P.G."/>
            <person name="Bretschneider A."/>
            <person name="Campbell P.M."/>
            <person name="Chertemps T."/>
            <person name="Christeller J.T."/>
            <person name="Coppin C.W."/>
            <person name="Downes S.J."/>
            <person name="Duan G."/>
            <person name="Farnsworth C.A."/>
            <person name="Good R.T."/>
            <person name="Han L.B."/>
            <person name="Han Y.C."/>
            <person name="Hatje K."/>
            <person name="Horne I."/>
            <person name="Huang Y.P."/>
            <person name="Hughes D.S."/>
            <person name="Jacquin-Joly E."/>
            <person name="James W."/>
            <person name="Jhangiani S."/>
            <person name="Kollmar M."/>
            <person name="Kuwar S.S."/>
            <person name="Li S."/>
            <person name="Liu N.Y."/>
            <person name="Maibeche M.T."/>
            <person name="Miller J.R."/>
            <person name="Montagne N."/>
            <person name="Perry T."/>
            <person name="Qu J."/>
            <person name="Song S.V."/>
            <person name="Sutton G.G."/>
            <person name="Vogel H."/>
            <person name="Walenz B.P."/>
            <person name="Xu W."/>
            <person name="Zhang H.J."/>
            <person name="Zou Z."/>
            <person name="Batterham P."/>
            <person name="Edwards O.R."/>
            <person name="Feyereisen R."/>
            <person name="Gibbs R.A."/>
            <person name="Heckel D.G."/>
            <person name="McGrath A."/>
            <person name="Robin C."/>
            <person name="Scherer S.E."/>
            <person name="Worley K.C."/>
            <person name="Wu Y.D."/>
        </authorList>
    </citation>
    <scope>NUCLEOTIDE SEQUENCE [LARGE SCALE GENOMIC DNA]</scope>
    <source>
        <strain evidence="7">Harm_GR_Male_#8</strain>
        <tissue evidence="7">Whole organism</tissue>
    </source>
</reference>